<accession>A0ABN7P3T9</accession>
<evidence type="ECO:0000256" key="1">
    <source>
        <dbReference type="SAM" id="MobiDB-lite"/>
    </source>
</evidence>
<evidence type="ECO:0000313" key="2">
    <source>
        <dbReference type="EMBL" id="CAG2060707.1"/>
    </source>
</evidence>
<reference evidence="2" key="1">
    <citation type="submission" date="2021-03" db="EMBL/GenBank/DDBJ databases">
        <authorList>
            <person name="Tran Van P."/>
        </authorList>
    </citation>
    <scope>NUCLEOTIDE SEQUENCE</scope>
</reference>
<dbReference type="Proteomes" id="UP001153148">
    <property type="component" value="Unassembled WGS sequence"/>
</dbReference>
<keyword evidence="3" id="KW-1185">Reference proteome</keyword>
<comment type="caution">
    <text evidence="2">The sequence shown here is derived from an EMBL/GenBank/DDBJ whole genome shotgun (WGS) entry which is preliminary data.</text>
</comment>
<organism evidence="2 3">
    <name type="scientific">Timema podura</name>
    <name type="common">Walking stick</name>
    <dbReference type="NCBI Taxonomy" id="61482"/>
    <lineage>
        <taxon>Eukaryota</taxon>
        <taxon>Metazoa</taxon>
        <taxon>Ecdysozoa</taxon>
        <taxon>Arthropoda</taxon>
        <taxon>Hexapoda</taxon>
        <taxon>Insecta</taxon>
        <taxon>Pterygota</taxon>
        <taxon>Neoptera</taxon>
        <taxon>Polyneoptera</taxon>
        <taxon>Phasmatodea</taxon>
        <taxon>Timematodea</taxon>
        <taxon>Timematoidea</taxon>
        <taxon>Timematidae</taxon>
        <taxon>Timema</taxon>
    </lineage>
</organism>
<dbReference type="EMBL" id="CAJPIN010013265">
    <property type="protein sequence ID" value="CAG2060707.1"/>
    <property type="molecule type" value="Genomic_DNA"/>
</dbReference>
<sequence length="66" mass="7842">MFQRNTDNQSSQPPRVNSRKNRYHQANHPFVSRSALSKSRAERNRQLQKVYNSLKRRHGTGPRNHD</sequence>
<feature type="compositionally biased region" description="Polar residues" evidence="1">
    <location>
        <begin position="1"/>
        <end position="15"/>
    </location>
</feature>
<evidence type="ECO:0000313" key="3">
    <source>
        <dbReference type="Proteomes" id="UP001153148"/>
    </source>
</evidence>
<name>A0ABN7P3T9_TIMPD</name>
<proteinExistence type="predicted"/>
<feature type="region of interest" description="Disordered" evidence="1">
    <location>
        <begin position="1"/>
        <end position="66"/>
    </location>
</feature>
<protein>
    <submittedName>
        <fullName evidence="2">Uncharacterized protein</fullName>
    </submittedName>
</protein>
<gene>
    <name evidence="2" type="ORF">TPAB3V08_LOCUS7663</name>
</gene>